<accession>A0A6B2H7A1</accession>
<keyword evidence="1" id="KW-0808">Transferase</keyword>
<protein>
    <submittedName>
        <fullName evidence="1">Class I SAM-dependent methyltransferase</fullName>
    </submittedName>
</protein>
<dbReference type="PANTHER" id="PTHR43861:SF6">
    <property type="entry name" value="METHYLTRANSFERASE TYPE 11"/>
    <property type="match status" value="1"/>
</dbReference>
<evidence type="ECO:0000313" key="1">
    <source>
        <dbReference type="EMBL" id="NDK56317.1"/>
    </source>
</evidence>
<dbReference type="GO" id="GO:0008168">
    <property type="term" value="F:methyltransferase activity"/>
    <property type="evidence" value="ECO:0007669"/>
    <property type="project" value="UniProtKB-KW"/>
</dbReference>
<comment type="caution">
    <text evidence="1">The sequence shown here is derived from an EMBL/GenBank/DDBJ whole genome shotgun (WGS) entry which is preliminary data.</text>
</comment>
<keyword evidence="1" id="KW-0489">Methyltransferase</keyword>
<dbReference type="SUPFAM" id="SSF53335">
    <property type="entry name" value="S-adenosyl-L-methionine-dependent methyltransferases"/>
    <property type="match status" value="1"/>
</dbReference>
<organism evidence="1 2">
    <name type="scientific">Pontibacter fetidus</name>
    <dbReference type="NCBI Taxonomy" id="2700082"/>
    <lineage>
        <taxon>Bacteria</taxon>
        <taxon>Pseudomonadati</taxon>
        <taxon>Bacteroidota</taxon>
        <taxon>Cytophagia</taxon>
        <taxon>Cytophagales</taxon>
        <taxon>Hymenobacteraceae</taxon>
        <taxon>Pontibacter</taxon>
    </lineage>
</organism>
<sequence>MELKEEYINKPESYYSHKRVELYPFIPEGINRSVDIGCSNGSFSYNIKNVFNIEEVWGVEPNYFSANEAKSKLFKVINSGIEEAINELPKCYFDCVFFNDVLEHLIDPECILKKIKENITKDGFIFCSIPNILHFTTLYSVVINKDWKYENEGILDKTHLRFFTKKSIIRMFEECGYKVITINGINPHMNSKLRILNFLTANRYEEMKYLQFAILATPII</sequence>
<dbReference type="Proteomes" id="UP000478546">
    <property type="component" value="Unassembled WGS sequence"/>
</dbReference>
<dbReference type="AlphaFoldDB" id="A0A6B2H7A1"/>
<dbReference type="GO" id="GO:0032259">
    <property type="term" value="P:methylation"/>
    <property type="evidence" value="ECO:0007669"/>
    <property type="project" value="UniProtKB-KW"/>
</dbReference>
<dbReference type="EMBL" id="JAAEAA010000012">
    <property type="protein sequence ID" value="NDK56317.1"/>
    <property type="molecule type" value="Genomic_DNA"/>
</dbReference>
<dbReference type="InterPro" id="IPR029063">
    <property type="entry name" value="SAM-dependent_MTases_sf"/>
</dbReference>
<name>A0A6B2H7A1_9BACT</name>
<evidence type="ECO:0000313" key="2">
    <source>
        <dbReference type="Proteomes" id="UP000478546"/>
    </source>
</evidence>
<keyword evidence="2" id="KW-1185">Reference proteome</keyword>
<dbReference type="PANTHER" id="PTHR43861">
    <property type="entry name" value="TRANS-ACONITATE 2-METHYLTRANSFERASE-RELATED"/>
    <property type="match status" value="1"/>
</dbReference>
<dbReference type="Gene3D" id="3.40.50.150">
    <property type="entry name" value="Vaccinia Virus protein VP39"/>
    <property type="match status" value="1"/>
</dbReference>
<reference evidence="1 2" key="1">
    <citation type="submission" date="2020-01" db="EMBL/GenBank/DDBJ databases">
        <authorList>
            <person name="Kim M.K."/>
        </authorList>
    </citation>
    <scope>NUCLEOTIDE SEQUENCE [LARGE SCALE GENOMIC DNA]</scope>
    <source>
        <strain evidence="1 2">BT213</strain>
    </source>
</reference>
<dbReference type="RefSeq" id="WP_162346381.1">
    <property type="nucleotide sequence ID" value="NZ_JAAEAA010000012.1"/>
</dbReference>
<dbReference type="Pfam" id="PF13489">
    <property type="entry name" value="Methyltransf_23"/>
    <property type="match status" value="1"/>
</dbReference>
<gene>
    <name evidence="1" type="ORF">GWO68_10340</name>
</gene>
<proteinExistence type="predicted"/>